<evidence type="ECO:0000313" key="3">
    <source>
        <dbReference type="Proteomes" id="UP001603857"/>
    </source>
</evidence>
<keyword evidence="3" id="KW-1185">Reference proteome</keyword>
<reference evidence="2 3" key="1">
    <citation type="submission" date="2024-08" db="EMBL/GenBank/DDBJ databases">
        <title>Insights into the chromosomal genome structure of Flemingia macrophylla.</title>
        <authorList>
            <person name="Ding Y."/>
            <person name="Zhao Y."/>
            <person name="Bi W."/>
            <person name="Wu M."/>
            <person name="Zhao G."/>
            <person name="Gong Y."/>
            <person name="Li W."/>
            <person name="Zhang P."/>
        </authorList>
    </citation>
    <scope>NUCLEOTIDE SEQUENCE [LARGE SCALE GENOMIC DNA]</scope>
    <source>
        <strain evidence="2">DYQJB</strain>
        <tissue evidence="2">Leaf</tissue>
    </source>
</reference>
<feature type="compositionally biased region" description="Basic residues" evidence="1">
    <location>
        <begin position="98"/>
        <end position="109"/>
    </location>
</feature>
<evidence type="ECO:0000313" key="2">
    <source>
        <dbReference type="EMBL" id="KAL2347756.1"/>
    </source>
</evidence>
<dbReference type="Proteomes" id="UP001603857">
    <property type="component" value="Unassembled WGS sequence"/>
</dbReference>
<accession>A0ABD1NI01</accession>
<feature type="region of interest" description="Disordered" evidence="1">
    <location>
        <begin position="159"/>
        <end position="179"/>
    </location>
</feature>
<dbReference type="Gene3D" id="2.60.260.20">
    <property type="entry name" value="Urease metallochaperone UreE, N-terminal domain"/>
    <property type="match status" value="1"/>
</dbReference>
<sequence>MEGETKQIQTLTTNLPLHYTVIIFVLTEHMSGSLESWHCSANFVPQRQNKMNEPKNLQIELIHSEVKHLVRLKEVKIVFKAQFVSLGRSLLRGACFRTSRRSSPRRRTAPRLDAAPRLASTPRRGSPRRLSAAPSLAASPLHLAAVPCRLAPSRLAASSSSSRAFHPHRQNPPPSFHFNPHDADDIYAKLFGSDDSTSVSSRRGAFSSRKATPVDNALPCSLKDLYKGVKKKMKISRNVCDAFE</sequence>
<dbReference type="AlphaFoldDB" id="A0ABD1NI01"/>
<evidence type="ECO:0000256" key="1">
    <source>
        <dbReference type="SAM" id="MobiDB-lite"/>
    </source>
</evidence>
<name>A0ABD1NI01_9FABA</name>
<proteinExistence type="predicted"/>
<organism evidence="2 3">
    <name type="scientific">Flemingia macrophylla</name>
    <dbReference type="NCBI Taxonomy" id="520843"/>
    <lineage>
        <taxon>Eukaryota</taxon>
        <taxon>Viridiplantae</taxon>
        <taxon>Streptophyta</taxon>
        <taxon>Embryophyta</taxon>
        <taxon>Tracheophyta</taxon>
        <taxon>Spermatophyta</taxon>
        <taxon>Magnoliopsida</taxon>
        <taxon>eudicotyledons</taxon>
        <taxon>Gunneridae</taxon>
        <taxon>Pentapetalae</taxon>
        <taxon>rosids</taxon>
        <taxon>fabids</taxon>
        <taxon>Fabales</taxon>
        <taxon>Fabaceae</taxon>
        <taxon>Papilionoideae</taxon>
        <taxon>50 kb inversion clade</taxon>
        <taxon>NPAAA clade</taxon>
        <taxon>indigoferoid/millettioid clade</taxon>
        <taxon>Phaseoleae</taxon>
        <taxon>Flemingia</taxon>
    </lineage>
</organism>
<comment type="caution">
    <text evidence="2">The sequence shown here is derived from an EMBL/GenBank/DDBJ whole genome shotgun (WGS) entry which is preliminary data.</text>
</comment>
<protein>
    <submittedName>
        <fullName evidence="2">Uncharacterized protein</fullName>
    </submittedName>
</protein>
<feature type="region of interest" description="Disordered" evidence="1">
    <location>
        <begin position="97"/>
        <end position="133"/>
    </location>
</feature>
<gene>
    <name evidence="2" type="ORF">Fmac_001756</name>
</gene>
<dbReference type="EMBL" id="JBGMDY010000001">
    <property type="protein sequence ID" value="KAL2347756.1"/>
    <property type="molecule type" value="Genomic_DNA"/>
</dbReference>